<dbReference type="STRING" id="216938.SHELI_v1c07930"/>
<evidence type="ECO:0000313" key="5">
    <source>
        <dbReference type="Proteomes" id="UP000094378"/>
    </source>
</evidence>
<dbReference type="InterPro" id="IPR006343">
    <property type="entry name" value="DnaB/C_C"/>
</dbReference>
<accession>A0A1B3SLE5</accession>
<keyword evidence="5" id="KW-1185">Reference proteome</keyword>
<dbReference type="RefSeq" id="WP_069116911.1">
    <property type="nucleotide sequence ID" value="NZ_CP017015.1"/>
</dbReference>
<proteinExistence type="inferred from homology"/>
<evidence type="ECO:0000313" key="4">
    <source>
        <dbReference type="EMBL" id="AOG60742.1"/>
    </source>
</evidence>
<dbReference type="Pfam" id="PF07261">
    <property type="entry name" value="DnaB_2"/>
    <property type="match status" value="1"/>
</dbReference>
<protein>
    <submittedName>
        <fullName evidence="4">Chromosome replication initiation and membrane attachment protein</fullName>
    </submittedName>
</protein>
<reference evidence="4 5" key="1">
    <citation type="submission" date="2016-08" db="EMBL/GenBank/DDBJ databases">
        <title>Complete genome sequence of Spiroplasma helicoides TABS-2 (DSM 22551).</title>
        <authorList>
            <person name="Shen W.-Y."/>
            <person name="Lo W.-S."/>
            <person name="Lai Y.-C."/>
            <person name="Kuo C.-H."/>
        </authorList>
    </citation>
    <scope>NUCLEOTIDE SEQUENCE [LARGE SCALE GENOMIC DNA]</scope>
    <source>
        <strain evidence="4 5">TABS-2</strain>
    </source>
</reference>
<dbReference type="InterPro" id="IPR058660">
    <property type="entry name" value="WHD_DnaB"/>
</dbReference>
<feature type="domain" description="Replicative helicase loading/DNA remodeling protein DnaB N-terminal winged helix" evidence="3">
    <location>
        <begin position="6"/>
        <end position="169"/>
    </location>
</feature>
<gene>
    <name evidence="4" type="primary">dnaB</name>
    <name evidence="4" type="ORF">SHELI_v1c07930</name>
</gene>
<dbReference type="EMBL" id="CP017015">
    <property type="protein sequence ID" value="AOG60742.1"/>
    <property type="molecule type" value="Genomic_DNA"/>
</dbReference>
<evidence type="ECO:0000259" key="3">
    <source>
        <dbReference type="Pfam" id="PF25888"/>
    </source>
</evidence>
<name>A0A1B3SLE5_9MOLU</name>
<sequence>MRNYIYKVVLKNRVDLLDDKVLSYLYQPIIGLKSIALYKMLIFEAEIIKDYKKNFVFDENRLISMSFTKSDNLTRQIKRLEAMGLVETLENKSKNSVIFNIYAPLEPIDYFNNKLFNSALIDKIGDTNYELARNIFKDETDLPSDSGYQNTSSKFLEVFEEFNHKLNSEICSNIKPKPKKSNPLLKGLNFNEIVKKLAEKSVFIPKDNKRLKQIIEEVYISYKISIETIIENLVKAYDFEEVDLDINKFYVSISSKYFSRDEDQKQHELFDPELNKQNKTNAKIEEMETIDPVQFLELLMNVQRLDLKELEVIRTLGREYKLRDGVINCLLEFSYLKNEGTIVANYLFKIAKTLNERNISNAKEAMEYLKLAHKKAVKPKNITNFIQQIPASTVVENEESSKSYIIEVDDNAKFDPKLWGDMNG</sequence>
<dbReference type="Pfam" id="PF25888">
    <property type="entry name" value="WHD_DnaB"/>
    <property type="match status" value="1"/>
</dbReference>
<evidence type="ECO:0000256" key="1">
    <source>
        <dbReference type="ARBA" id="ARBA00093462"/>
    </source>
</evidence>
<evidence type="ECO:0000259" key="2">
    <source>
        <dbReference type="Pfam" id="PF07261"/>
    </source>
</evidence>
<organism evidence="4 5">
    <name type="scientific">Spiroplasma helicoides</name>
    <dbReference type="NCBI Taxonomy" id="216938"/>
    <lineage>
        <taxon>Bacteria</taxon>
        <taxon>Bacillati</taxon>
        <taxon>Mycoplasmatota</taxon>
        <taxon>Mollicutes</taxon>
        <taxon>Entomoplasmatales</taxon>
        <taxon>Spiroplasmataceae</taxon>
        <taxon>Spiroplasma</taxon>
    </lineage>
</organism>
<dbReference type="KEGG" id="shj:SHELI_v1c07930"/>
<feature type="domain" description="DnaB/C C-terminal" evidence="2">
    <location>
        <begin position="308"/>
        <end position="368"/>
    </location>
</feature>
<dbReference type="Proteomes" id="UP000094378">
    <property type="component" value="Chromosome"/>
</dbReference>
<comment type="similarity">
    <text evidence="1">Belongs to the DnaB/DnaD family.</text>
</comment>
<dbReference type="AlphaFoldDB" id="A0A1B3SLE5"/>